<feature type="compositionally biased region" description="Low complexity" evidence="11">
    <location>
        <begin position="137"/>
        <end position="147"/>
    </location>
</feature>
<dbReference type="AlphaFoldDB" id="A0A7R8UIM2"/>
<keyword evidence="14" id="KW-1185">Reference proteome</keyword>
<dbReference type="InterPro" id="IPR009057">
    <property type="entry name" value="Homeodomain-like_sf"/>
</dbReference>
<dbReference type="Pfam" id="PF00046">
    <property type="entry name" value="Homeodomain"/>
    <property type="match status" value="1"/>
</dbReference>
<dbReference type="Proteomes" id="UP000594454">
    <property type="component" value="Chromosome 2"/>
</dbReference>
<reference evidence="13 14" key="1">
    <citation type="submission" date="2020-11" db="EMBL/GenBank/DDBJ databases">
        <authorList>
            <person name="Wallbank WR R."/>
            <person name="Pardo Diaz C."/>
            <person name="Kozak K."/>
            <person name="Martin S."/>
            <person name="Jiggins C."/>
            <person name="Moest M."/>
            <person name="Warren A I."/>
            <person name="Generalovic N T."/>
            <person name="Byers J.R.P. K."/>
            <person name="Montejo-Kovacevich G."/>
            <person name="Yen C E."/>
        </authorList>
    </citation>
    <scope>NUCLEOTIDE SEQUENCE [LARGE SCALE GENOMIC DNA]</scope>
</reference>
<keyword evidence="7" id="KW-0804">Transcription</keyword>
<evidence type="ECO:0000256" key="4">
    <source>
        <dbReference type="ARBA" id="ARBA00023015"/>
    </source>
</evidence>
<dbReference type="GO" id="GO:0005667">
    <property type="term" value="C:transcription regulator complex"/>
    <property type="evidence" value="ECO:0007669"/>
    <property type="project" value="TreeGrafter"/>
</dbReference>
<dbReference type="SMART" id="SM00389">
    <property type="entry name" value="HOX"/>
    <property type="match status" value="1"/>
</dbReference>
<sequence length="383" mass="43392">MDNGLSPSVGGDLDSTSSAGTVSDTATNQGILSYNSHPIFMQNSGYRGNVSCKTLFFSEKLQQFSPEKEFERKFHEIAEDSNPAADINPIQFLASSTNDANHNHHHPHHQQQHNNNEITGSGKGPSSILGDVVGQQNRNNSDSNANNLQFGLGESQIGTNVSLDLGRKCFSFSPDQVQCMCEALQQKGDVEKLATFLWSLPHSELLRTNESVLRARAIVAYHRGLYHELYSLLESHCFSPKFHTELQNLWFKAHYKEAEKVRGRPLGAVDKYRLRKKYPLPKTIWDGEETVYCFKEKSRNALKDCYINNRYPTPDEKKSLAKKTGLTLTQVSNWFKNRRQRDRTPQSRTDLMSVIPVNQIDPANFPRMFNAPSYYPESVFNGQ</sequence>
<dbReference type="GO" id="GO:0000978">
    <property type="term" value="F:RNA polymerase II cis-regulatory region sequence-specific DNA binding"/>
    <property type="evidence" value="ECO:0007669"/>
    <property type="project" value="TreeGrafter"/>
</dbReference>
<dbReference type="FunFam" id="1.10.10.60:FF:000085">
    <property type="entry name" value="SIX homeobox 5"/>
    <property type="match status" value="1"/>
</dbReference>
<evidence type="ECO:0000256" key="9">
    <source>
        <dbReference type="PROSITE-ProRule" id="PRU00108"/>
    </source>
</evidence>
<evidence type="ECO:0000256" key="1">
    <source>
        <dbReference type="ARBA" id="ARBA00004123"/>
    </source>
</evidence>
<evidence type="ECO:0000256" key="2">
    <source>
        <dbReference type="ARBA" id="ARBA00004496"/>
    </source>
</evidence>
<feature type="region of interest" description="Disordered" evidence="11">
    <location>
        <begin position="1"/>
        <end position="22"/>
    </location>
</feature>
<evidence type="ECO:0000256" key="11">
    <source>
        <dbReference type="SAM" id="MobiDB-lite"/>
    </source>
</evidence>
<dbReference type="FunCoup" id="A0A7R8UIM2">
    <property type="interactions" value="9"/>
</dbReference>
<dbReference type="PANTHER" id="PTHR10390">
    <property type="entry name" value="HOMEOBOX PROTEIN SIX"/>
    <property type="match status" value="1"/>
</dbReference>
<dbReference type="InParanoid" id="A0A7R8UIM2"/>
<dbReference type="InterPro" id="IPR001356">
    <property type="entry name" value="HD"/>
</dbReference>
<evidence type="ECO:0000256" key="5">
    <source>
        <dbReference type="ARBA" id="ARBA00023125"/>
    </source>
</evidence>
<dbReference type="InterPro" id="IPR031701">
    <property type="entry name" value="SIX1_SD"/>
</dbReference>
<evidence type="ECO:0000256" key="7">
    <source>
        <dbReference type="ARBA" id="ARBA00023163"/>
    </source>
</evidence>
<organism evidence="13 14">
    <name type="scientific">Hermetia illucens</name>
    <name type="common">Black soldier fly</name>
    <dbReference type="NCBI Taxonomy" id="343691"/>
    <lineage>
        <taxon>Eukaryota</taxon>
        <taxon>Metazoa</taxon>
        <taxon>Ecdysozoa</taxon>
        <taxon>Arthropoda</taxon>
        <taxon>Hexapoda</taxon>
        <taxon>Insecta</taxon>
        <taxon>Pterygota</taxon>
        <taxon>Neoptera</taxon>
        <taxon>Endopterygota</taxon>
        <taxon>Diptera</taxon>
        <taxon>Brachycera</taxon>
        <taxon>Stratiomyomorpha</taxon>
        <taxon>Stratiomyidae</taxon>
        <taxon>Hermetiinae</taxon>
        <taxon>Hermetia</taxon>
    </lineage>
</organism>
<dbReference type="OMA" id="HNMSAVG"/>
<dbReference type="PROSITE" id="PS50071">
    <property type="entry name" value="HOMEOBOX_2"/>
    <property type="match status" value="1"/>
</dbReference>
<dbReference type="GO" id="GO:0005737">
    <property type="term" value="C:cytoplasm"/>
    <property type="evidence" value="ECO:0007669"/>
    <property type="project" value="UniProtKB-SubCell"/>
</dbReference>
<keyword evidence="4" id="KW-0805">Transcription regulation</keyword>
<dbReference type="EMBL" id="LR899010">
    <property type="protein sequence ID" value="CAD7081355.1"/>
    <property type="molecule type" value="Genomic_DNA"/>
</dbReference>
<keyword evidence="3" id="KW-0217">Developmental protein</keyword>
<evidence type="ECO:0000256" key="10">
    <source>
        <dbReference type="RuleBase" id="RU000682"/>
    </source>
</evidence>
<dbReference type="PANTHER" id="PTHR10390:SF44">
    <property type="entry name" value="SIX HOMEOBOX 4"/>
    <property type="match status" value="1"/>
</dbReference>
<dbReference type="Gene3D" id="1.10.10.60">
    <property type="entry name" value="Homeodomain-like"/>
    <property type="match status" value="1"/>
</dbReference>
<evidence type="ECO:0000313" key="13">
    <source>
        <dbReference type="EMBL" id="CAD7081355.1"/>
    </source>
</evidence>
<keyword evidence="8 9" id="KW-0539">Nucleus</keyword>
<feature type="region of interest" description="Disordered" evidence="11">
    <location>
        <begin position="97"/>
        <end position="147"/>
    </location>
</feature>
<proteinExistence type="predicted"/>
<dbReference type="SUPFAM" id="SSF46689">
    <property type="entry name" value="Homeodomain-like"/>
    <property type="match status" value="1"/>
</dbReference>
<dbReference type="InterPro" id="IPR017970">
    <property type="entry name" value="Homeobox_CS"/>
</dbReference>
<keyword evidence="6 9" id="KW-0371">Homeobox</keyword>
<accession>A0A7R8UIM2</accession>
<dbReference type="CDD" id="cd00086">
    <property type="entry name" value="homeodomain"/>
    <property type="match status" value="1"/>
</dbReference>
<gene>
    <name evidence="13" type="ORF">HERILL_LOCUS4468</name>
</gene>
<dbReference type="Pfam" id="PF16878">
    <property type="entry name" value="SIX1_SD"/>
    <property type="match status" value="1"/>
</dbReference>
<evidence type="ECO:0000259" key="12">
    <source>
        <dbReference type="PROSITE" id="PS50071"/>
    </source>
</evidence>
<evidence type="ECO:0000256" key="8">
    <source>
        <dbReference type="ARBA" id="ARBA00023242"/>
    </source>
</evidence>
<comment type="subcellular location">
    <subcellularLocation>
        <location evidence="2">Cytoplasm</location>
    </subcellularLocation>
    <subcellularLocation>
        <location evidence="1 9 10">Nucleus</location>
    </subcellularLocation>
</comment>
<name>A0A7R8UIM2_HERIL</name>
<dbReference type="PROSITE" id="PS00027">
    <property type="entry name" value="HOMEOBOX_1"/>
    <property type="match status" value="1"/>
</dbReference>
<evidence type="ECO:0000256" key="6">
    <source>
        <dbReference type="ARBA" id="ARBA00023155"/>
    </source>
</evidence>
<feature type="DNA-binding region" description="Homeobox" evidence="9">
    <location>
        <begin position="296"/>
        <end position="346"/>
    </location>
</feature>
<dbReference type="OrthoDB" id="3501850at2759"/>
<dbReference type="GO" id="GO:0000981">
    <property type="term" value="F:DNA-binding transcription factor activity, RNA polymerase II-specific"/>
    <property type="evidence" value="ECO:0007669"/>
    <property type="project" value="InterPro"/>
</dbReference>
<evidence type="ECO:0000256" key="3">
    <source>
        <dbReference type="ARBA" id="ARBA00022473"/>
    </source>
</evidence>
<feature type="domain" description="Homeobox" evidence="12">
    <location>
        <begin position="294"/>
        <end position="345"/>
    </location>
</feature>
<keyword evidence="5 9" id="KW-0238">DNA-binding</keyword>
<dbReference type="GO" id="GO:0005634">
    <property type="term" value="C:nucleus"/>
    <property type="evidence" value="ECO:0007669"/>
    <property type="project" value="UniProtKB-SubCell"/>
</dbReference>
<protein>
    <recommendedName>
        <fullName evidence="12">Homeobox domain-containing protein</fullName>
    </recommendedName>
</protein>
<evidence type="ECO:0000313" key="14">
    <source>
        <dbReference type="Proteomes" id="UP000594454"/>
    </source>
</evidence>